<accession>A0A1R1EP41</accession>
<dbReference type="RefSeq" id="WP_076171030.1">
    <property type="nucleotide sequence ID" value="NZ_MRTP01000004.1"/>
</dbReference>
<dbReference type="AlphaFoldDB" id="A0A1R1EP41"/>
<dbReference type="InterPro" id="IPR036526">
    <property type="entry name" value="C-N_Hydrolase_sf"/>
</dbReference>
<keyword evidence="4" id="KW-1185">Reference proteome</keyword>
<dbReference type="InterPro" id="IPR050345">
    <property type="entry name" value="Aliph_Amidase/BUP"/>
</dbReference>
<gene>
    <name evidence="3" type="ORF">BK138_17175</name>
</gene>
<evidence type="ECO:0000259" key="2">
    <source>
        <dbReference type="PROSITE" id="PS50263"/>
    </source>
</evidence>
<evidence type="ECO:0000313" key="3">
    <source>
        <dbReference type="EMBL" id="OMF53570.1"/>
    </source>
</evidence>
<keyword evidence="1" id="KW-0378">Hydrolase</keyword>
<dbReference type="CDD" id="cd07197">
    <property type="entry name" value="nitrilase"/>
    <property type="match status" value="1"/>
</dbReference>
<dbReference type="SUPFAM" id="SSF56317">
    <property type="entry name" value="Carbon-nitrogen hydrolase"/>
    <property type="match status" value="1"/>
</dbReference>
<evidence type="ECO:0000256" key="1">
    <source>
        <dbReference type="ARBA" id="ARBA00022801"/>
    </source>
</evidence>
<comment type="caution">
    <text evidence="3">The sequence shown here is derived from an EMBL/GenBank/DDBJ whole genome shotgun (WGS) entry which is preliminary data.</text>
</comment>
<dbReference type="Gene3D" id="3.60.110.10">
    <property type="entry name" value="Carbon-nitrogen hydrolase"/>
    <property type="match status" value="1"/>
</dbReference>
<evidence type="ECO:0000313" key="4">
    <source>
        <dbReference type="Proteomes" id="UP000187172"/>
    </source>
</evidence>
<sequence length="320" mass="34783">MTNPKFGSSEVQDIVTVAAINFHPIWGDKADNLKRMKGYVRTAAKQGADLILFPETALTGYGVKDDDTEMQSKNAETVPGESTLALAELSKEYGVYVVLGMPERDAADPDIIYNSAAVIGPEGVIGAYRKIHPAAKESLWATKGSEPLMFDTPWGPVGVGICYDSYCFPELVRYYTALGSRIYLNPTAIHNVEGWQDLYYTTLKSRSLENGTFIVSSNLVGQDYDSYFPGGSMIVGPASHIGSEYKGAPVEDKEAVVLATLDLSQAGGRLPLFEHNPLTGVPDWRPDIYLHMLSGITRNGKWAGSSENKLLPKPQAAVIV</sequence>
<dbReference type="PANTHER" id="PTHR43674:SF16">
    <property type="entry name" value="CARBON-NITROGEN FAMILY, PUTATIVE (AFU_ORTHOLOGUE AFUA_5G02350)-RELATED"/>
    <property type="match status" value="1"/>
</dbReference>
<feature type="domain" description="CN hydrolase" evidence="2">
    <location>
        <begin position="15"/>
        <end position="263"/>
    </location>
</feature>
<name>A0A1R1EP41_9BACL</name>
<dbReference type="EMBL" id="MRTP01000004">
    <property type="protein sequence ID" value="OMF53570.1"/>
    <property type="molecule type" value="Genomic_DNA"/>
</dbReference>
<dbReference type="PANTHER" id="PTHR43674">
    <property type="entry name" value="NITRILASE C965.09-RELATED"/>
    <property type="match status" value="1"/>
</dbReference>
<protein>
    <recommendedName>
        <fullName evidence="2">CN hydrolase domain-containing protein</fullName>
    </recommendedName>
</protein>
<dbReference type="PROSITE" id="PS50263">
    <property type="entry name" value="CN_HYDROLASE"/>
    <property type="match status" value="1"/>
</dbReference>
<dbReference type="STRING" id="297318.BK138_17175"/>
<dbReference type="InterPro" id="IPR003010">
    <property type="entry name" value="C-N_Hydrolase"/>
</dbReference>
<reference evidence="3 4" key="1">
    <citation type="submission" date="2016-11" db="EMBL/GenBank/DDBJ databases">
        <title>Paenibacillus species isolates.</title>
        <authorList>
            <person name="Beno S.M."/>
        </authorList>
    </citation>
    <scope>NUCLEOTIDE SEQUENCE [LARGE SCALE GENOMIC DNA]</scope>
    <source>
        <strain evidence="3 4">FSL R5-0378</strain>
    </source>
</reference>
<dbReference type="GO" id="GO:0016811">
    <property type="term" value="F:hydrolase activity, acting on carbon-nitrogen (but not peptide) bonds, in linear amides"/>
    <property type="evidence" value="ECO:0007669"/>
    <property type="project" value="TreeGrafter"/>
</dbReference>
<organism evidence="3 4">
    <name type="scientific">Paenibacillus rhizosphaerae</name>
    <dbReference type="NCBI Taxonomy" id="297318"/>
    <lineage>
        <taxon>Bacteria</taxon>
        <taxon>Bacillati</taxon>
        <taxon>Bacillota</taxon>
        <taxon>Bacilli</taxon>
        <taxon>Bacillales</taxon>
        <taxon>Paenibacillaceae</taxon>
        <taxon>Paenibacillus</taxon>
    </lineage>
</organism>
<dbReference type="Pfam" id="PF00795">
    <property type="entry name" value="CN_hydrolase"/>
    <property type="match status" value="1"/>
</dbReference>
<dbReference type="Proteomes" id="UP000187172">
    <property type="component" value="Unassembled WGS sequence"/>
</dbReference>
<proteinExistence type="predicted"/>